<dbReference type="RefSeq" id="WP_219080335.1">
    <property type="nucleotide sequence ID" value="NZ_CP079216.1"/>
</dbReference>
<dbReference type="Proteomes" id="UP000824504">
    <property type="component" value="Chromosome"/>
</dbReference>
<dbReference type="EMBL" id="CP079216">
    <property type="protein sequence ID" value="QXT61930.1"/>
    <property type="molecule type" value="Genomic_DNA"/>
</dbReference>
<gene>
    <name evidence="1" type="ORF">KDB89_09020</name>
</gene>
<proteinExistence type="predicted"/>
<organism evidence="1 2">
    <name type="scientific">Tessaracoccus palaemonis</name>
    <dbReference type="NCBI Taxonomy" id="2829499"/>
    <lineage>
        <taxon>Bacteria</taxon>
        <taxon>Bacillati</taxon>
        <taxon>Actinomycetota</taxon>
        <taxon>Actinomycetes</taxon>
        <taxon>Propionibacteriales</taxon>
        <taxon>Propionibacteriaceae</taxon>
        <taxon>Tessaracoccus</taxon>
    </lineage>
</organism>
<protein>
    <submittedName>
        <fullName evidence="1">DUF222 domain-containing protein</fullName>
    </submittedName>
</protein>
<name>A0ABX8SGX5_9ACTN</name>
<evidence type="ECO:0000313" key="2">
    <source>
        <dbReference type="Proteomes" id="UP000824504"/>
    </source>
</evidence>
<keyword evidence="2" id="KW-1185">Reference proteome</keyword>
<reference evidence="1 2" key="1">
    <citation type="submission" date="2021-07" db="EMBL/GenBank/DDBJ databases">
        <title>complete genome sequencing of Tessaracoccus sp.J1M15.</title>
        <authorList>
            <person name="Bae J.-W."/>
            <person name="Kim D.-y."/>
        </authorList>
    </citation>
    <scope>NUCLEOTIDE SEQUENCE [LARGE SCALE GENOMIC DNA]</scope>
    <source>
        <strain evidence="1 2">J1M15</strain>
    </source>
</reference>
<accession>A0ABX8SGX5</accession>
<sequence>MDSLGDAGADAWEVASRRAGVIAGQVAQLNADLVDLMVEVLETNCWSGGGIRSPEHWLHLMTAVSPSRAADIVAVARRKGDFPGLEARLARGTVSLDRLVVVARHVPAE</sequence>
<evidence type="ECO:0000313" key="1">
    <source>
        <dbReference type="EMBL" id="QXT61930.1"/>
    </source>
</evidence>